<evidence type="ECO:0000259" key="11">
    <source>
        <dbReference type="Pfam" id="PF18097"/>
    </source>
</evidence>
<accession>A0A4Y9XN49</accession>
<feature type="compositionally biased region" description="Low complexity" evidence="9">
    <location>
        <begin position="319"/>
        <end position="338"/>
    </location>
</feature>
<feature type="domain" description="Vta1 C-terminal" evidence="11">
    <location>
        <begin position="448"/>
        <end position="485"/>
    </location>
</feature>
<dbReference type="STRING" id="205917.A0A4Y9XN49"/>
<keyword evidence="8" id="KW-0472">Membrane</keyword>
<evidence type="ECO:0000313" key="12">
    <source>
        <dbReference type="EMBL" id="TFY50621.1"/>
    </source>
</evidence>
<dbReference type="InterPro" id="IPR044538">
    <property type="entry name" value="Vta1-like"/>
</dbReference>
<feature type="region of interest" description="Disordered" evidence="9">
    <location>
        <begin position="159"/>
        <end position="452"/>
    </location>
</feature>
<evidence type="ECO:0000256" key="6">
    <source>
        <dbReference type="ARBA" id="ARBA00022753"/>
    </source>
</evidence>
<proteinExistence type="inferred from homology"/>
<gene>
    <name evidence="12" type="ORF">EVG20_g11417</name>
</gene>
<sequence>MASYLGLPPLPADLKPLASFLQRADELKTQDPIVAYWCAYHAAQIGISLRVPAPANRAFLSYLLSALEALRNSIGPHDAVDIDSVSSAYVENFALRVFTNADNEDRSGRATRTTAKKFLAAACFLEVLKVFEDKTAWENHEDKVRYAKWKAADIAKAFREGRKPTPGPANATPPAESDEPLVPTPPAQVPSYFQAAPSSPPRSHEPSRGASSGSSTVVGDPSNRGSDRDYRAQVSDELENRQDEYSRKGVHFPPPSFEVASGGAYPLPTVGEEAPGPGPNVPLSGIHVNTSSKRDSSPPSSLSSSTSSTSSKKSRRTRTTSLNAHSSQPAHSHASAGSGHRRSRTSSLSSAVGSGNPPAVSIPRRPASPTHFVPRNSPPRTEPSSAPAAPPTLGYGVPPPPAPQEQYPTHHHHRPSDPYSHASNAYRQPQPPSNAAPPTPPPETPLTPSTIAKAQKHCRFAISALDYEDAEQARKELRFALSVLGG</sequence>
<feature type="compositionally biased region" description="Pro residues" evidence="9">
    <location>
        <begin position="429"/>
        <end position="445"/>
    </location>
</feature>
<keyword evidence="4" id="KW-0813">Transport</keyword>
<feature type="compositionally biased region" description="Basic and acidic residues" evidence="9">
    <location>
        <begin position="238"/>
        <end position="247"/>
    </location>
</feature>
<evidence type="ECO:0000256" key="5">
    <source>
        <dbReference type="ARBA" id="ARBA00022490"/>
    </source>
</evidence>
<feature type="compositionally biased region" description="Low complexity" evidence="9">
    <location>
        <begin position="297"/>
        <end position="311"/>
    </location>
</feature>
<dbReference type="PANTHER" id="PTHR46009:SF1">
    <property type="entry name" value="VACUOLAR PROTEIN SORTING-ASSOCIATED PROTEIN VTA1 HOMOLOG"/>
    <property type="match status" value="1"/>
</dbReference>
<evidence type="ECO:0000256" key="3">
    <source>
        <dbReference type="ARBA" id="ARBA00007895"/>
    </source>
</evidence>
<dbReference type="InterPro" id="IPR023175">
    <property type="entry name" value="Vta1/CALS_N_sf"/>
</dbReference>
<dbReference type="PANTHER" id="PTHR46009">
    <property type="entry name" value="VACUOLAR PROTEIN SORTING-ASSOCIATED PROTEIN VTA1 HOMOLOG"/>
    <property type="match status" value="1"/>
</dbReference>
<dbReference type="Pfam" id="PF04652">
    <property type="entry name" value="Vta1"/>
    <property type="match status" value="1"/>
</dbReference>
<name>A0A4Y9XN49_9AGAM</name>
<dbReference type="GO" id="GO:0005771">
    <property type="term" value="C:multivesicular body"/>
    <property type="evidence" value="ECO:0007669"/>
    <property type="project" value="TreeGrafter"/>
</dbReference>
<evidence type="ECO:0008006" key="14">
    <source>
        <dbReference type="Google" id="ProtNLM"/>
    </source>
</evidence>
<dbReference type="GO" id="GO:0015031">
    <property type="term" value="P:protein transport"/>
    <property type="evidence" value="ECO:0007669"/>
    <property type="project" value="UniProtKB-KW"/>
</dbReference>
<evidence type="ECO:0000259" key="10">
    <source>
        <dbReference type="Pfam" id="PF04652"/>
    </source>
</evidence>
<comment type="similarity">
    <text evidence="3">Belongs to the VTA1 family.</text>
</comment>
<keyword evidence="6" id="KW-0967">Endosome</keyword>
<evidence type="ECO:0000256" key="4">
    <source>
        <dbReference type="ARBA" id="ARBA00022448"/>
    </source>
</evidence>
<dbReference type="InterPro" id="IPR039431">
    <property type="entry name" value="Vta1/CALS_N"/>
</dbReference>
<feature type="compositionally biased region" description="Low complexity" evidence="9">
    <location>
        <begin position="382"/>
        <end position="396"/>
    </location>
</feature>
<evidence type="ECO:0000256" key="9">
    <source>
        <dbReference type="SAM" id="MobiDB-lite"/>
    </source>
</evidence>
<keyword evidence="7" id="KW-0653">Protein transport</keyword>
<keyword evidence="13" id="KW-1185">Reference proteome</keyword>
<dbReference type="AlphaFoldDB" id="A0A4Y9XN49"/>
<feature type="compositionally biased region" description="Low complexity" evidence="9">
    <location>
        <begin position="345"/>
        <end position="355"/>
    </location>
</feature>
<comment type="caution">
    <text evidence="12">The sequence shown here is derived from an EMBL/GenBank/DDBJ whole genome shotgun (WGS) entry which is preliminary data.</text>
</comment>
<organism evidence="12 13">
    <name type="scientific">Dentipellis fragilis</name>
    <dbReference type="NCBI Taxonomy" id="205917"/>
    <lineage>
        <taxon>Eukaryota</taxon>
        <taxon>Fungi</taxon>
        <taxon>Dikarya</taxon>
        <taxon>Basidiomycota</taxon>
        <taxon>Agaricomycotina</taxon>
        <taxon>Agaricomycetes</taxon>
        <taxon>Russulales</taxon>
        <taxon>Hericiaceae</taxon>
        <taxon>Dentipellis</taxon>
    </lineage>
</organism>
<evidence type="ECO:0000256" key="7">
    <source>
        <dbReference type="ARBA" id="ARBA00022927"/>
    </source>
</evidence>
<protein>
    <recommendedName>
        <fullName evidence="14">Vta1/callose synthase N-terminal domain-containing protein</fullName>
    </recommendedName>
</protein>
<dbReference type="EMBL" id="SEOQ01001759">
    <property type="protein sequence ID" value="TFY50621.1"/>
    <property type="molecule type" value="Genomic_DNA"/>
</dbReference>
<evidence type="ECO:0000256" key="1">
    <source>
        <dbReference type="ARBA" id="ARBA00004481"/>
    </source>
</evidence>
<dbReference type="InterPro" id="IPR041212">
    <property type="entry name" value="Vta1_C"/>
</dbReference>
<feature type="domain" description="Vta1/callose synthase N-terminal" evidence="10">
    <location>
        <begin position="17"/>
        <end position="160"/>
    </location>
</feature>
<dbReference type="Proteomes" id="UP000298327">
    <property type="component" value="Unassembled WGS sequence"/>
</dbReference>
<dbReference type="GO" id="GO:0032511">
    <property type="term" value="P:late endosome to vacuole transport via multivesicular body sorting pathway"/>
    <property type="evidence" value="ECO:0007669"/>
    <property type="project" value="InterPro"/>
</dbReference>
<dbReference type="Pfam" id="PF18097">
    <property type="entry name" value="Vta1_C"/>
    <property type="match status" value="1"/>
</dbReference>
<dbReference type="OrthoDB" id="391137at2759"/>
<evidence type="ECO:0000256" key="2">
    <source>
        <dbReference type="ARBA" id="ARBA00004496"/>
    </source>
</evidence>
<evidence type="ECO:0000256" key="8">
    <source>
        <dbReference type="ARBA" id="ARBA00023136"/>
    </source>
</evidence>
<comment type="subcellular location">
    <subcellularLocation>
        <location evidence="2">Cytoplasm</location>
    </subcellularLocation>
    <subcellularLocation>
        <location evidence="1">Endosome membrane</location>
        <topology evidence="1">Peripheral membrane protein</topology>
    </subcellularLocation>
</comment>
<keyword evidence="5" id="KW-0963">Cytoplasm</keyword>
<dbReference type="Gene3D" id="1.20.5.420">
    <property type="entry name" value="Immunoglobulin FC, subunit C"/>
    <property type="match status" value="1"/>
</dbReference>
<reference evidence="12 13" key="1">
    <citation type="submission" date="2019-02" db="EMBL/GenBank/DDBJ databases">
        <title>Genome sequencing of the rare red list fungi Dentipellis fragilis.</title>
        <authorList>
            <person name="Buettner E."/>
            <person name="Kellner H."/>
        </authorList>
    </citation>
    <scope>NUCLEOTIDE SEQUENCE [LARGE SCALE GENOMIC DNA]</scope>
    <source>
        <strain evidence="12 13">DSM 105465</strain>
    </source>
</reference>
<evidence type="ECO:0000313" key="13">
    <source>
        <dbReference type="Proteomes" id="UP000298327"/>
    </source>
</evidence>
<dbReference type="Gene3D" id="1.25.40.270">
    <property type="entry name" value="Vacuolar protein sorting-associated protein vta1"/>
    <property type="match status" value="1"/>
</dbReference>
<dbReference type="GO" id="GO:0010008">
    <property type="term" value="C:endosome membrane"/>
    <property type="evidence" value="ECO:0007669"/>
    <property type="project" value="UniProtKB-SubCell"/>
</dbReference>